<dbReference type="AlphaFoldDB" id="A0A2N1L1K3"/>
<dbReference type="EMBL" id="LLXL01009351">
    <property type="protein sequence ID" value="PKK43270.1"/>
    <property type="molecule type" value="Genomic_DNA"/>
</dbReference>
<evidence type="ECO:0000313" key="1">
    <source>
        <dbReference type="EMBL" id="PKK43270.1"/>
    </source>
</evidence>
<evidence type="ECO:0000313" key="2">
    <source>
        <dbReference type="Proteomes" id="UP000233469"/>
    </source>
</evidence>
<reference evidence="1 2" key="1">
    <citation type="submission" date="2016-04" db="EMBL/GenBank/DDBJ databases">
        <title>Genome analyses suggest a sexual origin of heterokaryosis in a supposedly ancient asexual fungus.</title>
        <authorList>
            <person name="Ropars J."/>
            <person name="Sedzielewska K."/>
            <person name="Noel J."/>
            <person name="Charron P."/>
            <person name="Farinelli L."/>
            <person name="Marton T."/>
            <person name="Kruger M."/>
            <person name="Pelin A."/>
            <person name="Brachmann A."/>
            <person name="Corradi N."/>
        </authorList>
    </citation>
    <scope>NUCLEOTIDE SEQUENCE [LARGE SCALE GENOMIC DNA]</scope>
    <source>
        <strain evidence="1 2">C2</strain>
    </source>
</reference>
<proteinExistence type="predicted"/>
<gene>
    <name evidence="1" type="ORF">RhiirC2_804313</name>
</gene>
<dbReference type="Proteomes" id="UP000233469">
    <property type="component" value="Unassembled WGS sequence"/>
</dbReference>
<accession>A0A2N1L1K3</accession>
<protein>
    <submittedName>
        <fullName evidence="1">Uncharacterized protein</fullName>
    </submittedName>
</protein>
<sequence>MEEFLLIKEPLDIIRISIALFRVLEQVFLENTEQIKKLQSFDTGKKLAKRIRR</sequence>
<reference evidence="1 2" key="2">
    <citation type="submission" date="2017-10" db="EMBL/GenBank/DDBJ databases">
        <title>Extensive intraspecific genome diversity in a model arbuscular mycorrhizal fungus.</title>
        <authorList>
            <person name="Chen E.C.H."/>
            <person name="Morin E."/>
            <person name="Baudet D."/>
            <person name="Noel J."/>
            <person name="Ndikumana S."/>
            <person name="Charron P."/>
            <person name="St-Onge C."/>
            <person name="Giorgi J."/>
            <person name="Grigoriev I.V."/>
            <person name="Roux C."/>
            <person name="Martin F.M."/>
            <person name="Corradi N."/>
        </authorList>
    </citation>
    <scope>NUCLEOTIDE SEQUENCE [LARGE SCALE GENOMIC DNA]</scope>
    <source>
        <strain evidence="1 2">C2</strain>
    </source>
</reference>
<name>A0A2N1L1K3_9GLOM</name>
<organism evidence="1 2">
    <name type="scientific">Rhizophagus irregularis</name>
    <dbReference type="NCBI Taxonomy" id="588596"/>
    <lineage>
        <taxon>Eukaryota</taxon>
        <taxon>Fungi</taxon>
        <taxon>Fungi incertae sedis</taxon>
        <taxon>Mucoromycota</taxon>
        <taxon>Glomeromycotina</taxon>
        <taxon>Glomeromycetes</taxon>
        <taxon>Glomerales</taxon>
        <taxon>Glomeraceae</taxon>
        <taxon>Rhizophagus</taxon>
    </lineage>
</organism>
<comment type="caution">
    <text evidence="1">The sequence shown here is derived from an EMBL/GenBank/DDBJ whole genome shotgun (WGS) entry which is preliminary data.</text>
</comment>